<proteinExistence type="predicted"/>
<name>A0AA84ZPK0_9TREM</name>
<dbReference type="Pfam" id="PF02759">
    <property type="entry name" value="RUN"/>
    <property type="match status" value="1"/>
</dbReference>
<reference evidence="3" key="1">
    <citation type="submission" date="2023-11" db="UniProtKB">
        <authorList>
            <consortium name="WormBaseParasite"/>
        </authorList>
    </citation>
    <scope>IDENTIFICATION</scope>
</reference>
<dbReference type="InterPro" id="IPR004012">
    <property type="entry name" value="Run_dom"/>
</dbReference>
<dbReference type="SMART" id="SM00593">
    <property type="entry name" value="RUN"/>
    <property type="match status" value="1"/>
</dbReference>
<evidence type="ECO:0000313" key="2">
    <source>
        <dbReference type="Proteomes" id="UP000050790"/>
    </source>
</evidence>
<dbReference type="PROSITE" id="PS50826">
    <property type="entry name" value="RUN"/>
    <property type="match status" value="1"/>
</dbReference>
<protein>
    <recommendedName>
        <fullName evidence="1">RUN domain-containing protein</fullName>
    </recommendedName>
</protein>
<organism evidence="2 3">
    <name type="scientific">Schistosoma margrebowiei</name>
    <dbReference type="NCBI Taxonomy" id="48269"/>
    <lineage>
        <taxon>Eukaryota</taxon>
        <taxon>Metazoa</taxon>
        <taxon>Spiralia</taxon>
        <taxon>Lophotrochozoa</taxon>
        <taxon>Platyhelminthes</taxon>
        <taxon>Trematoda</taxon>
        <taxon>Digenea</taxon>
        <taxon>Strigeidida</taxon>
        <taxon>Schistosomatoidea</taxon>
        <taxon>Schistosomatidae</taxon>
        <taxon>Schistosoma</taxon>
    </lineage>
</organism>
<sequence>MTTSLTSLWCGEHGLVPALHLVFTYGFRSSRIFQRKMYVWDYFEKVANDFLAKLQPTNLDRQNQQQQSMDFRVPELQTSSRINYLPFSTHSLPRSLTSKHNCYSQGNNNKHEKMSTFTSVIKSHGLLPHSPSFSVVNEVYSNYNHSQPEQNYANTRSNLSSFSQPASPAFSRLISISDNLNTSQNEPIDTLINNRLASVPNSIQQSALQFTMYVQNITNNSMNFGKEGKFQRFICHALRDHLLSDWLSVLAISSITYHMYEPRSFLLSHDLRKIIQDLLTSLDEFNLTFEPALLGSDIQN</sequence>
<dbReference type="Gene3D" id="1.20.58.900">
    <property type="match status" value="1"/>
</dbReference>
<dbReference type="Proteomes" id="UP000050790">
    <property type="component" value="Unassembled WGS sequence"/>
</dbReference>
<feature type="domain" description="RUN" evidence="1">
    <location>
        <begin position="6"/>
        <end position="296"/>
    </location>
</feature>
<evidence type="ECO:0000259" key="1">
    <source>
        <dbReference type="PROSITE" id="PS50826"/>
    </source>
</evidence>
<dbReference type="GO" id="GO:0005085">
    <property type="term" value="F:guanyl-nucleotide exchange factor activity"/>
    <property type="evidence" value="ECO:0007669"/>
    <property type="project" value="InterPro"/>
</dbReference>
<dbReference type="AlphaFoldDB" id="A0AA84ZPK0"/>
<dbReference type="PANTHER" id="PTHR46070">
    <property type="entry name" value="PINSTRIPE, ISOFORM A"/>
    <property type="match status" value="1"/>
</dbReference>
<evidence type="ECO:0000313" key="3">
    <source>
        <dbReference type="WBParaSite" id="SMRG1_4000.1"/>
    </source>
</evidence>
<dbReference type="WBParaSite" id="SMRG1_4000.1">
    <property type="protein sequence ID" value="SMRG1_4000.1"/>
    <property type="gene ID" value="SMRG1_4000"/>
</dbReference>
<accession>A0AA84ZPK0</accession>
<dbReference type="SUPFAM" id="SSF140741">
    <property type="entry name" value="RUN domain-like"/>
    <property type="match status" value="1"/>
</dbReference>
<dbReference type="PANTHER" id="PTHR46070:SF1">
    <property type="entry name" value="PINSTRIPE, ISOFORM A"/>
    <property type="match status" value="1"/>
</dbReference>
<dbReference type="InterPro" id="IPR037213">
    <property type="entry name" value="Run_dom_sf"/>
</dbReference>
<dbReference type="GO" id="GO:0031267">
    <property type="term" value="F:small GTPase binding"/>
    <property type="evidence" value="ECO:0007669"/>
    <property type="project" value="InterPro"/>
</dbReference>
<dbReference type="InterPro" id="IPR047278">
    <property type="entry name" value="DEN5A/B"/>
</dbReference>